<gene>
    <name evidence="9" type="ORF">H9865_02175</name>
</gene>
<keyword evidence="4 8" id="KW-1003">Cell membrane</keyword>
<comment type="similarity">
    <text evidence="2 8">Belongs to the 4-toluene sulfonate uptake permease (TSUP) (TC 2.A.102) family.</text>
</comment>
<keyword evidence="7 8" id="KW-0472">Membrane</keyword>
<feature type="transmembrane region" description="Helical" evidence="8">
    <location>
        <begin position="186"/>
        <end position="214"/>
    </location>
</feature>
<keyword evidence="6 8" id="KW-1133">Transmembrane helix</keyword>
<dbReference type="GO" id="GO:0005886">
    <property type="term" value="C:plasma membrane"/>
    <property type="evidence" value="ECO:0007669"/>
    <property type="project" value="UniProtKB-SubCell"/>
</dbReference>
<evidence type="ECO:0000256" key="2">
    <source>
        <dbReference type="ARBA" id="ARBA00009142"/>
    </source>
</evidence>
<reference evidence="9" key="2">
    <citation type="submission" date="2021-04" db="EMBL/GenBank/DDBJ databases">
        <authorList>
            <person name="Gilroy R."/>
        </authorList>
    </citation>
    <scope>NUCLEOTIDE SEQUENCE</scope>
    <source>
        <strain evidence="9">2239</strain>
    </source>
</reference>
<dbReference type="Proteomes" id="UP000824193">
    <property type="component" value="Unassembled WGS sequence"/>
</dbReference>
<feature type="transmembrane region" description="Helical" evidence="8">
    <location>
        <begin position="94"/>
        <end position="113"/>
    </location>
</feature>
<feature type="transmembrane region" description="Helical" evidence="8">
    <location>
        <begin position="134"/>
        <end position="166"/>
    </location>
</feature>
<evidence type="ECO:0000256" key="7">
    <source>
        <dbReference type="ARBA" id="ARBA00023136"/>
    </source>
</evidence>
<feature type="transmembrane region" description="Helical" evidence="8">
    <location>
        <begin position="64"/>
        <end position="88"/>
    </location>
</feature>
<comment type="subcellular location">
    <subcellularLocation>
        <location evidence="1 8">Cell membrane</location>
        <topology evidence="1 8">Multi-pass membrane protein</topology>
    </subcellularLocation>
</comment>
<evidence type="ECO:0000256" key="5">
    <source>
        <dbReference type="ARBA" id="ARBA00022692"/>
    </source>
</evidence>
<evidence type="ECO:0000256" key="4">
    <source>
        <dbReference type="ARBA" id="ARBA00022475"/>
    </source>
</evidence>
<feature type="transmembrane region" description="Helical" evidence="8">
    <location>
        <begin position="226"/>
        <end position="247"/>
    </location>
</feature>
<dbReference type="EMBL" id="DXFW01000004">
    <property type="protein sequence ID" value="HIX04909.1"/>
    <property type="molecule type" value="Genomic_DNA"/>
</dbReference>
<dbReference type="AlphaFoldDB" id="A0A9D1V2N8"/>
<dbReference type="PANTHER" id="PTHR30269:SF0">
    <property type="entry name" value="MEMBRANE TRANSPORTER PROTEIN YFCA-RELATED"/>
    <property type="match status" value="1"/>
</dbReference>
<protein>
    <recommendedName>
        <fullName evidence="8">Probable membrane transporter protein</fullName>
    </recommendedName>
</protein>
<evidence type="ECO:0000313" key="9">
    <source>
        <dbReference type="EMBL" id="HIX04909.1"/>
    </source>
</evidence>
<evidence type="ECO:0000313" key="10">
    <source>
        <dbReference type="Proteomes" id="UP000824193"/>
    </source>
</evidence>
<name>A0A9D1V2N8_9FIRM</name>
<evidence type="ECO:0000256" key="8">
    <source>
        <dbReference type="RuleBase" id="RU363041"/>
    </source>
</evidence>
<organism evidence="9 10">
    <name type="scientific">Candidatus Allofournierella pullicola</name>
    <dbReference type="NCBI Taxonomy" id="2838596"/>
    <lineage>
        <taxon>Bacteria</taxon>
        <taxon>Bacillati</taxon>
        <taxon>Bacillota</taxon>
        <taxon>Clostridia</taxon>
        <taxon>Eubacteriales</taxon>
        <taxon>Oscillospiraceae</taxon>
        <taxon>Allofournierella</taxon>
    </lineage>
</organism>
<keyword evidence="5 8" id="KW-0812">Transmembrane</keyword>
<dbReference type="PANTHER" id="PTHR30269">
    <property type="entry name" value="TRANSMEMBRANE PROTEIN YFCA"/>
    <property type="match status" value="1"/>
</dbReference>
<accession>A0A9D1V2N8</accession>
<reference evidence="9" key="1">
    <citation type="journal article" date="2021" name="PeerJ">
        <title>Extensive microbial diversity within the chicken gut microbiome revealed by metagenomics and culture.</title>
        <authorList>
            <person name="Gilroy R."/>
            <person name="Ravi A."/>
            <person name="Getino M."/>
            <person name="Pursley I."/>
            <person name="Horton D.L."/>
            <person name="Alikhan N.F."/>
            <person name="Baker D."/>
            <person name="Gharbi K."/>
            <person name="Hall N."/>
            <person name="Watson M."/>
            <person name="Adriaenssens E.M."/>
            <person name="Foster-Nyarko E."/>
            <person name="Jarju S."/>
            <person name="Secka A."/>
            <person name="Antonio M."/>
            <person name="Oren A."/>
            <person name="Chaudhuri R.R."/>
            <person name="La Ragione R."/>
            <person name="Hildebrand F."/>
            <person name="Pallen M.J."/>
        </authorList>
    </citation>
    <scope>NUCLEOTIDE SEQUENCE</scope>
    <source>
        <strain evidence="9">2239</strain>
    </source>
</reference>
<dbReference type="InterPro" id="IPR052017">
    <property type="entry name" value="TSUP"/>
</dbReference>
<evidence type="ECO:0000256" key="3">
    <source>
        <dbReference type="ARBA" id="ARBA00022448"/>
    </source>
</evidence>
<evidence type="ECO:0000256" key="1">
    <source>
        <dbReference type="ARBA" id="ARBA00004651"/>
    </source>
</evidence>
<dbReference type="Pfam" id="PF01925">
    <property type="entry name" value="TauE"/>
    <property type="match status" value="1"/>
</dbReference>
<evidence type="ECO:0000256" key="6">
    <source>
        <dbReference type="ARBA" id="ARBA00022989"/>
    </source>
</evidence>
<keyword evidence="3" id="KW-0813">Transport</keyword>
<comment type="caution">
    <text evidence="9">The sequence shown here is derived from an EMBL/GenBank/DDBJ whole genome shotgun (WGS) entry which is preliminary data.</text>
</comment>
<sequence>MLFLCAMVGLAGFVDAAAGGGGLIALPAYMAVGLPMHYVYGCNKLSSAVGTTFSTARFFKNGALELKVGLAAAAASFLGSALASQVVLLLPDSSLKLILLVMLPVAAGIILTRRDLAGPDRPALRDGAGKWWKAAAIGFFIGGYDGLIGPGTGTFAILAFCVLMGYDLRSASGNAKLLNLASNYASVITMVTAGKVFYAVALPAAVFGIVGHLLGSGMALKKGAKFIRPMMLCVLALLLADLVAELFA</sequence>
<dbReference type="InterPro" id="IPR002781">
    <property type="entry name" value="TM_pro_TauE-like"/>
</dbReference>
<proteinExistence type="inferred from homology"/>